<gene>
    <name evidence="1" type="ORF">Lyticum_00417</name>
</gene>
<comment type="caution">
    <text evidence="1">The sequence shown here is derived from an EMBL/GenBank/DDBJ whole genome shotgun (WGS) entry which is preliminary data.</text>
</comment>
<dbReference type="Proteomes" id="UP001289135">
    <property type="component" value="Unassembled WGS sequence"/>
</dbReference>
<evidence type="ECO:0000313" key="1">
    <source>
        <dbReference type="EMBL" id="MDZ5761248.1"/>
    </source>
</evidence>
<keyword evidence="2" id="KW-1185">Reference proteome</keyword>
<proteinExistence type="predicted"/>
<dbReference type="RefSeq" id="WP_322498678.1">
    <property type="nucleotide sequence ID" value="NZ_JARGYU010000002.1"/>
</dbReference>
<dbReference type="Pfam" id="PF06242">
    <property type="entry name" value="TrcR"/>
    <property type="match status" value="1"/>
</dbReference>
<sequence length="184" mass="21229">MPTSKTVYPLLPKAIAMWLIQNTTLTFNQIADFCGIHTLEIKVIADGEGSRSVVSYSPVSSKQLTWEEIKRGENDPTYKIKVSDSLKNIIIEENKRLKKKYTPLKQRKCRRNGIMWLINRYPEIPDKEIAKLLSSTKTTVSSIRDRTYWDMSNITPRDPVLLGLCHQKDVNALKEKYVTNNRSK</sequence>
<dbReference type="EMBL" id="JARGYU010000002">
    <property type="protein sequence ID" value="MDZ5761248.1"/>
    <property type="molecule type" value="Genomic_DNA"/>
</dbReference>
<accession>A0AAE4VM34</accession>
<dbReference type="InterPro" id="IPR010421">
    <property type="entry name" value="TrcR"/>
</dbReference>
<evidence type="ECO:0000313" key="2">
    <source>
        <dbReference type="Proteomes" id="UP001289135"/>
    </source>
</evidence>
<dbReference type="AlphaFoldDB" id="A0AAE4VM34"/>
<organism evidence="1 2">
    <name type="scientific">Lyticum sinuosum</name>
    <dbReference type="NCBI Taxonomy" id="1332059"/>
    <lineage>
        <taxon>Bacteria</taxon>
        <taxon>Pseudomonadati</taxon>
        <taxon>Pseudomonadota</taxon>
        <taxon>Alphaproteobacteria</taxon>
        <taxon>Rickettsiales</taxon>
        <taxon>Lyticum</taxon>
    </lineage>
</organism>
<reference evidence="1" key="1">
    <citation type="submission" date="2023-02" db="EMBL/GenBank/DDBJ databases">
        <title>Host association and intracellularity evolved multiple times independently in the Rickettsiales.</title>
        <authorList>
            <person name="Castelli M."/>
            <person name="Nardi T."/>
            <person name="Gammuto L."/>
            <person name="Bellinzona G."/>
            <person name="Sabaneyeva E."/>
            <person name="Potekhin A."/>
            <person name="Serra V."/>
            <person name="Petroni G."/>
            <person name="Sassera D."/>
        </authorList>
    </citation>
    <scope>NUCLEOTIDE SEQUENCE</scope>
    <source>
        <strain evidence="1">USBL-36I1</strain>
    </source>
</reference>
<protein>
    <submittedName>
        <fullName evidence="1">DUF1013 domain-containing protein</fullName>
    </submittedName>
</protein>
<name>A0AAE4VM34_9RICK</name>